<evidence type="ECO:0000313" key="1">
    <source>
        <dbReference type="EMBL" id="CUR34668.1"/>
    </source>
</evidence>
<keyword evidence="2" id="KW-1185">Reference proteome</keyword>
<accession>A0A1J1LS40</accession>
<organism evidence="1 2">
    <name type="scientific">Planktothrix tepida PCC 9214</name>
    <dbReference type="NCBI Taxonomy" id="671072"/>
    <lineage>
        <taxon>Bacteria</taxon>
        <taxon>Bacillati</taxon>
        <taxon>Cyanobacteriota</taxon>
        <taxon>Cyanophyceae</taxon>
        <taxon>Oscillatoriophycideae</taxon>
        <taxon>Oscillatoriales</taxon>
        <taxon>Microcoleaceae</taxon>
        <taxon>Planktothrix</taxon>
    </lineage>
</organism>
<dbReference type="Proteomes" id="UP000184315">
    <property type="component" value="Unassembled WGS sequence"/>
</dbReference>
<dbReference type="EMBL" id="CZDF01000172">
    <property type="protein sequence ID" value="CUR34668.1"/>
    <property type="molecule type" value="Genomic_DNA"/>
</dbReference>
<proteinExistence type="predicted"/>
<sequence>MIISDLDYLDSIPEMTAIYLDGSGALAISGFSAAAFGSSTYTGGVFNNLAITRPYGSLAVSYARVTSIASGSNTCAIASACSIASVS</sequence>
<protein>
    <submittedName>
        <fullName evidence="1">Uncharacterized protein</fullName>
    </submittedName>
</protein>
<dbReference type="AlphaFoldDB" id="A0A1J1LS40"/>
<gene>
    <name evidence="1" type="ORF">PL9214650107</name>
</gene>
<reference evidence="2" key="1">
    <citation type="submission" date="2015-10" db="EMBL/GenBank/DDBJ databases">
        <authorList>
            <person name="Regsiter A."/>
            <person name="william w."/>
        </authorList>
    </citation>
    <scope>NUCLEOTIDE SEQUENCE [LARGE SCALE GENOMIC DNA]</scope>
</reference>
<dbReference type="STRING" id="671072.PL9214650107"/>
<evidence type="ECO:0000313" key="2">
    <source>
        <dbReference type="Proteomes" id="UP000184315"/>
    </source>
</evidence>
<name>A0A1J1LS40_9CYAN</name>